<keyword evidence="2" id="KW-0472">Membrane</keyword>
<reference evidence="3 4" key="1">
    <citation type="journal article" date="2012" name="Stand. Genomic Sci.">
        <title>Genome sequence of the halotolerant bacterium Corynebacterium halotolerans type strain YIM 70093(T) (= DSM 44683(T)).</title>
        <authorList>
            <person name="Ruckert C."/>
            <person name="Albersmeier A."/>
            <person name="Al-Dilaimi A."/>
            <person name="Niehaus K."/>
            <person name="Szczepanowski R."/>
            <person name="Kalinowski J."/>
        </authorList>
    </citation>
    <scope>NUCLEOTIDE SEQUENCE [LARGE SCALE GENOMIC DNA]</scope>
    <source>
        <strain evidence="3">YIM 70093</strain>
    </source>
</reference>
<organism evidence="3 4">
    <name type="scientific">Corynebacterium halotolerans YIM 70093 = DSM 44683</name>
    <dbReference type="NCBI Taxonomy" id="1121362"/>
    <lineage>
        <taxon>Bacteria</taxon>
        <taxon>Bacillati</taxon>
        <taxon>Actinomycetota</taxon>
        <taxon>Actinomycetes</taxon>
        <taxon>Mycobacteriales</taxon>
        <taxon>Corynebacteriaceae</taxon>
        <taxon>Corynebacterium</taxon>
    </lineage>
</organism>
<accession>M1NVV7</accession>
<dbReference type="KEGG" id="chn:A605_13055"/>
<gene>
    <name evidence="3" type="ORF">A605_13055</name>
</gene>
<dbReference type="STRING" id="1121362.A605_13055"/>
<feature type="transmembrane region" description="Helical" evidence="2">
    <location>
        <begin position="236"/>
        <end position="258"/>
    </location>
</feature>
<dbReference type="eggNOG" id="ENOG5031Q94">
    <property type="taxonomic scope" value="Bacteria"/>
</dbReference>
<keyword evidence="4" id="KW-1185">Reference proteome</keyword>
<dbReference type="EMBL" id="CP003697">
    <property type="protein sequence ID" value="AGF73607.1"/>
    <property type="molecule type" value="Genomic_DNA"/>
</dbReference>
<evidence type="ECO:0000256" key="1">
    <source>
        <dbReference type="SAM" id="MobiDB-lite"/>
    </source>
</evidence>
<evidence type="ECO:0008006" key="5">
    <source>
        <dbReference type="Google" id="ProtNLM"/>
    </source>
</evidence>
<keyword evidence="2" id="KW-0812">Transmembrane</keyword>
<evidence type="ECO:0000313" key="4">
    <source>
        <dbReference type="Proteomes" id="UP000011723"/>
    </source>
</evidence>
<dbReference type="PATRIC" id="fig|1121362.3.peg.2652"/>
<keyword evidence="2" id="KW-1133">Transmembrane helix</keyword>
<evidence type="ECO:0000256" key="2">
    <source>
        <dbReference type="SAM" id="Phobius"/>
    </source>
</evidence>
<feature type="region of interest" description="Disordered" evidence="1">
    <location>
        <begin position="1"/>
        <end position="22"/>
    </location>
</feature>
<dbReference type="HOGENOM" id="CLU_723023_0_0_11"/>
<protein>
    <recommendedName>
        <fullName evidence="5">Polysaccharide chain length determinant N-terminal domain-containing protein</fullName>
    </recommendedName>
</protein>
<proteinExistence type="predicted"/>
<sequence>MSEKTLTIDRWSPGAASPAPVPSPVPTPLDLGLIASAFLRSIPAALVIAVVAGGISAGVLSQTDPVYEVNTQVSLGSPADTSLDPQTLETLGPLYSSIANDEATKDIVRQRTGLDDPALTTSTTSVPGMIEVSARAGSVGEARNVAAAVVESMSRRSDYLYSESTQSLAEDVERRTAAIREQIDNRREEDEDADVSDLEGQIDMILQDTRDERMQHVQPIVLSQSDNDGEPVWPRLWQTSLVVGLLVFLLAQIPLTVWKLRRHRRADALWLRLIGHRYGVDRESALADGGLTPLAEARVSTALAEGGDVLILGDVDTGGIFDAYDAERLHRAGWLDPWWREVSPPDLQLGVVVIDKGDRRANLADTAVERLMESGVPAFVVVRSGKRKANGDGAEDRDRS</sequence>
<dbReference type="AlphaFoldDB" id="M1NVV7"/>
<name>M1NVV7_9CORY</name>
<evidence type="ECO:0000313" key="3">
    <source>
        <dbReference type="EMBL" id="AGF73607.1"/>
    </source>
</evidence>
<dbReference type="Proteomes" id="UP000011723">
    <property type="component" value="Chromosome"/>
</dbReference>